<dbReference type="Pfam" id="PF00355">
    <property type="entry name" value="Rieske"/>
    <property type="match status" value="1"/>
</dbReference>
<evidence type="ECO:0000256" key="5">
    <source>
        <dbReference type="ARBA" id="ARBA00022723"/>
    </source>
</evidence>
<evidence type="ECO:0000313" key="14">
    <source>
        <dbReference type="EMBL" id="VVC86469.1"/>
    </source>
</evidence>
<dbReference type="InterPro" id="IPR017941">
    <property type="entry name" value="Rieske_2Fe-2S"/>
</dbReference>
<evidence type="ECO:0000256" key="7">
    <source>
        <dbReference type="ARBA" id="ARBA00023004"/>
    </source>
</evidence>
<dbReference type="InterPro" id="IPR036922">
    <property type="entry name" value="Rieske_2Fe-2S_sf"/>
</dbReference>
<evidence type="ECO:0000256" key="9">
    <source>
        <dbReference type="ARBA" id="ARBA00023136"/>
    </source>
</evidence>
<comment type="catalytic activity">
    <reaction evidence="11">
        <text>a quinol + 2 Fe(III)-[cytochrome c](out) = a quinone + 2 Fe(II)-[cytochrome c](out) + 2 H(+)(out)</text>
        <dbReference type="Rhea" id="RHEA:11484"/>
        <dbReference type="Rhea" id="RHEA-COMP:10350"/>
        <dbReference type="Rhea" id="RHEA-COMP:14399"/>
        <dbReference type="ChEBI" id="CHEBI:15378"/>
        <dbReference type="ChEBI" id="CHEBI:24646"/>
        <dbReference type="ChEBI" id="CHEBI:29033"/>
        <dbReference type="ChEBI" id="CHEBI:29034"/>
        <dbReference type="ChEBI" id="CHEBI:132124"/>
        <dbReference type="EC" id="7.1.1.8"/>
    </reaction>
</comment>
<dbReference type="PRINTS" id="PR00162">
    <property type="entry name" value="RIESKE"/>
</dbReference>
<feature type="domain" description="Rieske" evidence="13">
    <location>
        <begin position="185"/>
        <end position="268"/>
    </location>
</feature>
<keyword evidence="12" id="KW-0496">Mitochondrion</keyword>
<comment type="cofactor">
    <cofactor evidence="11">
        <name>[2Fe-2S] cluster</name>
        <dbReference type="ChEBI" id="CHEBI:190135"/>
    </cofactor>
    <text evidence="11">Binds 1 [2Fe-2S] cluster per subunit.</text>
</comment>
<reference evidence="14 15" key="1">
    <citation type="submission" date="2017-07" db="EMBL/GenBank/DDBJ databases">
        <authorList>
            <person name="Talla V."/>
            <person name="Backstrom N."/>
        </authorList>
    </citation>
    <scope>NUCLEOTIDE SEQUENCE [LARGE SCALE GENOMIC DNA]</scope>
</reference>
<evidence type="ECO:0000256" key="2">
    <source>
        <dbReference type="ARBA" id="ARBA00010651"/>
    </source>
</evidence>
<dbReference type="PROSITE" id="PS51296">
    <property type="entry name" value="RIESKE"/>
    <property type="match status" value="1"/>
</dbReference>
<dbReference type="GO" id="GO:0005743">
    <property type="term" value="C:mitochondrial inner membrane"/>
    <property type="evidence" value="ECO:0007669"/>
    <property type="project" value="UniProtKB-SubCell"/>
</dbReference>
<evidence type="ECO:0000313" key="15">
    <source>
        <dbReference type="Proteomes" id="UP000324832"/>
    </source>
</evidence>
<comment type="miscellaneous">
    <text evidence="11">The Rieske protein is a high potential 2Fe-2S protein.</text>
</comment>
<keyword evidence="11" id="KW-0813">Transport</keyword>
<dbReference type="GO" id="GO:0051537">
    <property type="term" value="F:2 iron, 2 sulfur cluster binding"/>
    <property type="evidence" value="ECO:0007669"/>
    <property type="project" value="UniProtKB-KW"/>
</dbReference>
<dbReference type="Gene3D" id="1.20.5.270">
    <property type="entry name" value="Ubiquinol cytochrome reductase, transmembrane domain"/>
    <property type="match status" value="1"/>
</dbReference>
<comment type="similarity">
    <text evidence="2">Belongs to the Rieske iron-sulfur protein family.</text>
</comment>
<keyword evidence="12" id="KW-0679">Respiratory chain</keyword>
<evidence type="ECO:0000256" key="10">
    <source>
        <dbReference type="ARBA" id="ARBA00023157"/>
    </source>
</evidence>
<evidence type="ECO:0000256" key="4">
    <source>
        <dbReference type="ARBA" id="ARBA00022714"/>
    </source>
</evidence>
<dbReference type="CDD" id="cd03470">
    <property type="entry name" value="Rieske_cytochrome_bc1"/>
    <property type="match status" value="1"/>
</dbReference>
<dbReference type="AlphaFoldDB" id="A0A5E4PMB7"/>
<evidence type="ECO:0000256" key="1">
    <source>
        <dbReference type="ARBA" id="ARBA00004167"/>
    </source>
</evidence>
<dbReference type="GO" id="GO:0008121">
    <property type="term" value="F:quinol-cytochrome-c reductase activity"/>
    <property type="evidence" value="ECO:0007669"/>
    <property type="project" value="UniProtKB-EC"/>
</dbReference>
<dbReference type="NCBIfam" id="TIGR01416">
    <property type="entry name" value="Rieske_proteo"/>
    <property type="match status" value="1"/>
</dbReference>
<dbReference type="InterPro" id="IPR014349">
    <property type="entry name" value="Rieske_Fe-S_prot"/>
</dbReference>
<evidence type="ECO:0000256" key="8">
    <source>
        <dbReference type="ARBA" id="ARBA00023014"/>
    </source>
</evidence>
<comment type="subcellular location">
    <subcellularLocation>
        <location evidence="1">Membrane</location>
        <topology evidence="1">Single-pass membrane protein</topology>
    </subcellularLocation>
    <subcellularLocation>
        <location evidence="12">Mitochondrion inner membrane</location>
    </subcellularLocation>
</comment>
<dbReference type="Proteomes" id="UP000324832">
    <property type="component" value="Unassembled WGS sequence"/>
</dbReference>
<dbReference type="InterPro" id="IPR006317">
    <property type="entry name" value="Ubiquinol_cyt_c_Rdtase_Fe-S-su"/>
</dbReference>
<dbReference type="FunFam" id="2.102.10.10:FF:000001">
    <property type="entry name" value="Cytochrome b-c1 complex subunit Rieske, mitochondrial"/>
    <property type="match status" value="1"/>
</dbReference>
<keyword evidence="5" id="KW-0479">Metal-binding</keyword>
<keyword evidence="8" id="KW-0411">Iron-sulfur</keyword>
<dbReference type="InterPro" id="IPR005805">
    <property type="entry name" value="Rieske_Fe-S_prot_C"/>
</dbReference>
<keyword evidence="7" id="KW-0408">Iron</keyword>
<evidence type="ECO:0000256" key="6">
    <source>
        <dbReference type="ARBA" id="ARBA00022989"/>
    </source>
</evidence>
<keyword evidence="6" id="KW-1133">Transmembrane helix</keyword>
<dbReference type="InterPro" id="IPR037008">
    <property type="entry name" value="bc1_Rieske_TM_sf"/>
</dbReference>
<keyword evidence="15" id="KW-1185">Reference proteome</keyword>
<organism evidence="14 15">
    <name type="scientific">Leptidea sinapis</name>
    <dbReference type="NCBI Taxonomy" id="189913"/>
    <lineage>
        <taxon>Eukaryota</taxon>
        <taxon>Metazoa</taxon>
        <taxon>Ecdysozoa</taxon>
        <taxon>Arthropoda</taxon>
        <taxon>Hexapoda</taxon>
        <taxon>Insecta</taxon>
        <taxon>Pterygota</taxon>
        <taxon>Neoptera</taxon>
        <taxon>Endopterygota</taxon>
        <taxon>Lepidoptera</taxon>
        <taxon>Glossata</taxon>
        <taxon>Ditrysia</taxon>
        <taxon>Papilionoidea</taxon>
        <taxon>Pieridae</taxon>
        <taxon>Dismorphiinae</taxon>
        <taxon>Leptidea</taxon>
    </lineage>
</organism>
<feature type="non-terminal residue" evidence="14">
    <location>
        <position position="268"/>
    </location>
</feature>
<keyword evidence="3" id="KW-0812">Transmembrane</keyword>
<protein>
    <recommendedName>
        <fullName evidence="11">Cytochrome b-c1 complex subunit Rieske, mitochondrial</fullName>
        <ecNumber evidence="11">7.1.1.8</ecNumber>
    </recommendedName>
</protein>
<gene>
    <name evidence="14" type="ORF">LSINAPIS_LOCUS283</name>
</gene>
<keyword evidence="10" id="KW-1015">Disulfide bond</keyword>
<evidence type="ECO:0000256" key="3">
    <source>
        <dbReference type="ARBA" id="ARBA00022692"/>
    </source>
</evidence>
<sequence length="268" mass="29953">MAISALLYSSKENSEMLNQTRIAPIGITNKLTNRSAIARDNRKYKMIVNCSMLAIEIRVIPCHVLQYAQEGVLTLYTQARYKNKNPPHLHRDHVFPNFDFYRKDKYKNISQTTWGSGNEKQGYTYAVGAFGWLYGMYGIKSELLLPYKAAAADVLALASIEVDISNIPPGQCASYKLQGKPLLIKHRTANEIEIEGRTAISALKDPQTPEQRTLNQEWLVVIGICTHLGCVLVPNSGDWVGGFYCPCHGCHNDNVGRIRKGPAPTNLE</sequence>
<dbReference type="SUPFAM" id="SSF50022">
    <property type="entry name" value="ISP domain"/>
    <property type="match status" value="1"/>
</dbReference>
<keyword evidence="9" id="KW-0472">Membrane</keyword>
<keyword evidence="4" id="KW-0001">2Fe-2S</keyword>
<dbReference type="EMBL" id="FZQP02000003">
    <property type="protein sequence ID" value="VVC86469.1"/>
    <property type="molecule type" value="Genomic_DNA"/>
</dbReference>
<dbReference type="Pfam" id="PF02921">
    <property type="entry name" value="UCR_TM"/>
    <property type="match status" value="1"/>
</dbReference>
<dbReference type="Gene3D" id="2.102.10.10">
    <property type="entry name" value="Rieske [2Fe-2S] iron-sulphur domain"/>
    <property type="match status" value="1"/>
</dbReference>
<proteinExistence type="inferred from homology"/>
<dbReference type="GO" id="GO:0046872">
    <property type="term" value="F:metal ion binding"/>
    <property type="evidence" value="ECO:0007669"/>
    <property type="project" value="UniProtKB-KW"/>
</dbReference>
<keyword evidence="11" id="KW-0249">Electron transport</keyword>
<evidence type="ECO:0000256" key="11">
    <source>
        <dbReference type="RuleBase" id="RU004494"/>
    </source>
</evidence>
<evidence type="ECO:0000256" key="12">
    <source>
        <dbReference type="RuleBase" id="RU004495"/>
    </source>
</evidence>
<dbReference type="EC" id="7.1.1.8" evidence="11"/>
<accession>A0A5E4PMB7</accession>
<name>A0A5E4PMB7_9NEOP</name>
<dbReference type="InterPro" id="IPR004192">
    <property type="entry name" value="Rieske_TM"/>
</dbReference>
<evidence type="ECO:0000259" key="13">
    <source>
        <dbReference type="PROSITE" id="PS51296"/>
    </source>
</evidence>
<dbReference type="PANTHER" id="PTHR10134">
    <property type="entry name" value="CYTOCHROME B-C1 COMPLEX SUBUNIT RIESKE, MITOCHONDRIAL"/>
    <property type="match status" value="1"/>
</dbReference>